<keyword evidence="1" id="KW-1133">Transmembrane helix</keyword>
<dbReference type="Proteomes" id="UP000219050">
    <property type="component" value="Chromosome"/>
</dbReference>
<gene>
    <name evidence="2" type="ORF">CBW24_13240</name>
</gene>
<organism evidence="2 3">
    <name type="scientific">Pacificitalea manganoxidans</name>
    <dbReference type="NCBI Taxonomy" id="1411902"/>
    <lineage>
        <taxon>Bacteria</taxon>
        <taxon>Pseudomonadati</taxon>
        <taxon>Pseudomonadota</taxon>
        <taxon>Alphaproteobacteria</taxon>
        <taxon>Rhodobacterales</taxon>
        <taxon>Paracoccaceae</taxon>
        <taxon>Pacificitalea</taxon>
    </lineage>
</organism>
<evidence type="ECO:0000313" key="3">
    <source>
        <dbReference type="Proteomes" id="UP000219050"/>
    </source>
</evidence>
<protein>
    <recommendedName>
        <fullName evidence="4">50S ribosomal protein L35</fullName>
    </recommendedName>
</protein>
<dbReference type="RefSeq" id="WP_088664621.1">
    <property type="nucleotide sequence ID" value="NZ_CP021404.1"/>
</dbReference>
<accession>A0A291M1U1</accession>
<dbReference type="AlphaFoldDB" id="A0A291M1U1"/>
<feature type="transmembrane region" description="Helical" evidence="1">
    <location>
        <begin position="6"/>
        <end position="26"/>
    </location>
</feature>
<evidence type="ECO:0000256" key="1">
    <source>
        <dbReference type="SAM" id="Phobius"/>
    </source>
</evidence>
<dbReference type="OrthoDB" id="7875801at2"/>
<keyword evidence="1" id="KW-0812">Transmembrane</keyword>
<keyword evidence="3" id="KW-1185">Reference proteome</keyword>
<dbReference type="KEGG" id="cmag:CBW24_13240"/>
<reference evidence="2 3" key="1">
    <citation type="submission" date="2017-05" db="EMBL/GenBank/DDBJ databases">
        <title>Comparative genomic and metabolic analysis of manganese-oxidizing mechanisms in Celeribater manganoxidans DY25T: its adaption to the environment of polymetallic nodule.</title>
        <authorList>
            <person name="Wang X."/>
        </authorList>
    </citation>
    <scope>NUCLEOTIDE SEQUENCE [LARGE SCALE GENOMIC DNA]</scope>
    <source>
        <strain evidence="2 3">DY25</strain>
    </source>
</reference>
<proteinExistence type="predicted"/>
<dbReference type="EMBL" id="CP021404">
    <property type="protein sequence ID" value="ATI42870.1"/>
    <property type="molecule type" value="Genomic_DNA"/>
</dbReference>
<sequence length="74" mass="7764">MDPDLILVIGMVIGVLSIPSLLGAYSESRTPRAGAIMVMIAAGLISVAIMQNPGGYTFGELPDVFFNVVARVLN</sequence>
<feature type="transmembrane region" description="Helical" evidence="1">
    <location>
        <begin position="33"/>
        <end position="51"/>
    </location>
</feature>
<evidence type="ECO:0000313" key="2">
    <source>
        <dbReference type="EMBL" id="ATI42870.1"/>
    </source>
</evidence>
<name>A0A291M1U1_9RHOB</name>
<keyword evidence="1" id="KW-0472">Membrane</keyword>
<evidence type="ECO:0008006" key="4">
    <source>
        <dbReference type="Google" id="ProtNLM"/>
    </source>
</evidence>